<evidence type="ECO:0000259" key="10">
    <source>
        <dbReference type="SMART" id="SM00856"/>
    </source>
</evidence>
<protein>
    <recommendedName>
        <fullName evidence="7">Pectinesterase</fullName>
        <ecNumber evidence="7">3.1.1.11</ecNumber>
    </recommendedName>
</protein>
<dbReference type="GO" id="GO:0045490">
    <property type="term" value="P:pectin catabolic process"/>
    <property type="evidence" value="ECO:0007669"/>
    <property type="project" value="UniProtKB-UniRule"/>
</dbReference>
<dbReference type="Pfam" id="PF04043">
    <property type="entry name" value="PMEI"/>
    <property type="match status" value="1"/>
</dbReference>
<dbReference type="Proteomes" id="UP001055439">
    <property type="component" value="Chromosome 5"/>
</dbReference>
<dbReference type="InterPro" id="IPR011050">
    <property type="entry name" value="Pectin_lyase_fold/virulence"/>
</dbReference>
<dbReference type="AlphaFoldDB" id="A0A9E7K885"/>
<dbReference type="Gene3D" id="2.160.20.10">
    <property type="entry name" value="Single-stranded right-handed beta-helix, Pectin lyase-like"/>
    <property type="match status" value="1"/>
</dbReference>
<feature type="transmembrane region" description="Helical" evidence="9">
    <location>
        <begin position="33"/>
        <end position="52"/>
    </location>
</feature>
<keyword evidence="5 7" id="KW-0063">Aspartyl esterase</keyword>
<accession>A0A9E7K885</accession>
<dbReference type="SMART" id="SM00856">
    <property type="entry name" value="PMEI"/>
    <property type="match status" value="1"/>
</dbReference>
<reference evidence="11" key="1">
    <citation type="submission" date="2022-05" db="EMBL/GenBank/DDBJ databases">
        <title>The Musa troglodytarum L. genome provides insights into the mechanism of non-climacteric behaviour and enrichment of carotenoids.</title>
        <authorList>
            <person name="Wang J."/>
        </authorList>
    </citation>
    <scope>NUCLEOTIDE SEQUENCE</scope>
    <source>
        <tissue evidence="11">Leaf</tissue>
    </source>
</reference>
<dbReference type="FunFam" id="2.160.20.10:FF:000001">
    <property type="entry name" value="Pectinesterase"/>
    <property type="match status" value="1"/>
</dbReference>
<comment type="similarity">
    <text evidence="3">In the C-terminal section; belongs to the pectinesterase family.</text>
</comment>
<sequence length="554" mass="61574">MKAPTRASTPRPPSLLPSPNPTAITTPSDMQTLPPFLFFFFFFLLLLLSSFLCPSLSTHVSDDIEFWCSNTPHPEPCRYYLGRNPYLGAPKDKAQFYELSLRLALDLTLRAQSRLKRRGLACRRSPEKTAWIDCWKLYANTVFQLNRTLAPPPGAGCTAFDSQTWLSAALTNIQTCPKGFRDTRASSELIGPVVRYNVSDLVSNCLAINRPAAADADRGRFSGWTTFGNRRLLQLSAAADVVVAKDRSGNFRTIKEALDAASMRMQGRRGSKFVIRIKAGVYNEYLQVVSSLSNLVMVGDGIGKTIITGSRSVANGYTTLSSATFSVFGDGFFASGITFRNTFGPGSQAVALLSASDRSVFYRCSIEGYQDTLFVYTQRQFYRECDIYGTIDFIFGNAAAVLQRCNIYARRPRHGESNVVTAQGRSDPNQNTGIVIQSSNIKPAAELLPVRRTVRSYLGRPWMQYSRTLYLQNYIDGIIDHAGWLPFRGSFALSTLYYAEFENTGPGARMSRRVKWPGYHVIRRSSIVRPFTVGRFIAGGSWIPSTGVPFNPSL</sequence>
<dbReference type="InterPro" id="IPR006501">
    <property type="entry name" value="Pectinesterase_inhib_dom"/>
</dbReference>
<comment type="similarity">
    <text evidence="2">In the N-terminal section; belongs to the PMEI family.</text>
</comment>
<dbReference type="InterPro" id="IPR000070">
    <property type="entry name" value="Pectinesterase_cat"/>
</dbReference>
<organism evidence="11 12">
    <name type="scientific">Musa troglodytarum</name>
    <name type="common">fe'i banana</name>
    <dbReference type="NCBI Taxonomy" id="320322"/>
    <lineage>
        <taxon>Eukaryota</taxon>
        <taxon>Viridiplantae</taxon>
        <taxon>Streptophyta</taxon>
        <taxon>Embryophyta</taxon>
        <taxon>Tracheophyta</taxon>
        <taxon>Spermatophyta</taxon>
        <taxon>Magnoliopsida</taxon>
        <taxon>Liliopsida</taxon>
        <taxon>Zingiberales</taxon>
        <taxon>Musaceae</taxon>
        <taxon>Musa</taxon>
    </lineage>
</organism>
<comment type="catalytic activity">
    <reaction evidence="7">
        <text>[(1-&gt;4)-alpha-D-galacturonosyl methyl ester](n) + n H2O = [(1-&gt;4)-alpha-D-galacturonosyl](n) + n methanol + n H(+)</text>
        <dbReference type="Rhea" id="RHEA:22380"/>
        <dbReference type="Rhea" id="RHEA-COMP:14570"/>
        <dbReference type="Rhea" id="RHEA-COMP:14573"/>
        <dbReference type="ChEBI" id="CHEBI:15377"/>
        <dbReference type="ChEBI" id="CHEBI:15378"/>
        <dbReference type="ChEBI" id="CHEBI:17790"/>
        <dbReference type="ChEBI" id="CHEBI:140522"/>
        <dbReference type="ChEBI" id="CHEBI:140523"/>
        <dbReference type="EC" id="3.1.1.11"/>
    </reaction>
</comment>
<evidence type="ECO:0000313" key="12">
    <source>
        <dbReference type="Proteomes" id="UP001055439"/>
    </source>
</evidence>
<dbReference type="PANTHER" id="PTHR31707">
    <property type="entry name" value="PECTINESTERASE"/>
    <property type="match status" value="1"/>
</dbReference>
<comment type="pathway">
    <text evidence="1 7">Glycan metabolism; pectin degradation; 2-dehydro-3-deoxy-D-gluconate from pectin: step 1/5.</text>
</comment>
<gene>
    <name evidence="11" type="ORF">MUK42_21400</name>
</gene>
<dbReference type="Pfam" id="PF01095">
    <property type="entry name" value="Pectinesterase"/>
    <property type="match status" value="1"/>
</dbReference>
<feature type="active site" evidence="6">
    <location>
        <position position="392"/>
    </location>
</feature>
<feature type="region of interest" description="Disordered" evidence="8">
    <location>
        <begin position="1"/>
        <end position="23"/>
    </location>
</feature>
<dbReference type="GO" id="GO:0042545">
    <property type="term" value="P:cell wall modification"/>
    <property type="evidence" value="ECO:0007669"/>
    <property type="project" value="UniProtKB-UniRule"/>
</dbReference>
<dbReference type="EC" id="3.1.1.11" evidence="7"/>
<feature type="domain" description="Pectinesterase inhibitor" evidence="10">
    <location>
        <begin position="59"/>
        <end position="208"/>
    </location>
</feature>
<keyword evidence="12" id="KW-1185">Reference proteome</keyword>
<keyword evidence="4 7" id="KW-0378">Hydrolase</keyword>
<dbReference type="EMBL" id="CP097507">
    <property type="protein sequence ID" value="URE08076.1"/>
    <property type="molecule type" value="Genomic_DNA"/>
</dbReference>
<evidence type="ECO:0000313" key="11">
    <source>
        <dbReference type="EMBL" id="URE08076.1"/>
    </source>
</evidence>
<dbReference type="InterPro" id="IPR033131">
    <property type="entry name" value="Pectinesterase_Asp_AS"/>
</dbReference>
<proteinExistence type="inferred from homology"/>
<dbReference type="CDD" id="cd15798">
    <property type="entry name" value="PMEI-like_3"/>
    <property type="match status" value="1"/>
</dbReference>
<name>A0A9E7K885_9LILI</name>
<dbReference type="NCBIfam" id="TIGR01614">
    <property type="entry name" value="PME_inhib"/>
    <property type="match status" value="1"/>
</dbReference>
<dbReference type="InterPro" id="IPR035513">
    <property type="entry name" value="Invertase/methylesterase_inhib"/>
</dbReference>
<dbReference type="InterPro" id="IPR012334">
    <property type="entry name" value="Pectin_lyas_fold"/>
</dbReference>
<feature type="compositionally biased region" description="Pro residues" evidence="8">
    <location>
        <begin position="10"/>
        <end position="20"/>
    </location>
</feature>
<dbReference type="PROSITE" id="PS00503">
    <property type="entry name" value="PECTINESTERASE_2"/>
    <property type="match status" value="1"/>
</dbReference>
<evidence type="ECO:0000256" key="5">
    <source>
        <dbReference type="ARBA" id="ARBA00023085"/>
    </source>
</evidence>
<evidence type="ECO:0000256" key="2">
    <source>
        <dbReference type="ARBA" id="ARBA00006027"/>
    </source>
</evidence>
<evidence type="ECO:0000256" key="4">
    <source>
        <dbReference type="ARBA" id="ARBA00022801"/>
    </source>
</evidence>
<keyword evidence="9" id="KW-0472">Membrane</keyword>
<evidence type="ECO:0000256" key="1">
    <source>
        <dbReference type="ARBA" id="ARBA00005184"/>
    </source>
</evidence>
<keyword evidence="9" id="KW-1133">Transmembrane helix</keyword>
<dbReference type="Gene3D" id="1.20.140.40">
    <property type="entry name" value="Invertase/pectin methylesterase inhibitor family protein"/>
    <property type="match status" value="1"/>
</dbReference>
<dbReference type="SUPFAM" id="SSF51126">
    <property type="entry name" value="Pectin lyase-like"/>
    <property type="match status" value="1"/>
</dbReference>
<evidence type="ECO:0000256" key="6">
    <source>
        <dbReference type="PROSITE-ProRule" id="PRU10040"/>
    </source>
</evidence>
<dbReference type="OrthoDB" id="2019149at2759"/>
<evidence type="ECO:0000256" key="8">
    <source>
        <dbReference type="SAM" id="MobiDB-lite"/>
    </source>
</evidence>
<evidence type="ECO:0000256" key="3">
    <source>
        <dbReference type="ARBA" id="ARBA00007786"/>
    </source>
</evidence>
<dbReference type="GO" id="GO:0004857">
    <property type="term" value="F:enzyme inhibitor activity"/>
    <property type="evidence" value="ECO:0007669"/>
    <property type="project" value="InterPro"/>
</dbReference>
<dbReference type="SUPFAM" id="SSF101148">
    <property type="entry name" value="Plant invertase/pectin methylesterase inhibitor"/>
    <property type="match status" value="1"/>
</dbReference>
<dbReference type="GO" id="GO:0030599">
    <property type="term" value="F:pectinesterase activity"/>
    <property type="evidence" value="ECO:0007669"/>
    <property type="project" value="UniProtKB-UniRule"/>
</dbReference>
<evidence type="ECO:0000256" key="7">
    <source>
        <dbReference type="RuleBase" id="RU000589"/>
    </source>
</evidence>
<evidence type="ECO:0000256" key="9">
    <source>
        <dbReference type="SAM" id="Phobius"/>
    </source>
</evidence>
<keyword evidence="9" id="KW-0812">Transmembrane</keyword>